<protein>
    <submittedName>
        <fullName evidence="1">Uncharacterized protein</fullName>
    </submittedName>
</protein>
<evidence type="ECO:0000313" key="1">
    <source>
        <dbReference type="EMBL" id="SPD74340.1"/>
    </source>
</evidence>
<sequence length="124" mass="13119">MRSGAVAAAENVPEVRFHHDARGVVLAETAQLPGEPLAGTNDGGDEILEGLSFHRHGILMPLDGVIPGGEGAADDLRATGFEGVGFLLPRVDDDGDPVHVRMGPARSAPLRRIRLRRLRARCAG</sequence>
<reference evidence="1" key="1">
    <citation type="submission" date="2018-01" db="EMBL/GenBank/DDBJ databases">
        <authorList>
            <person name="Regsiter A."/>
            <person name="William W."/>
        </authorList>
    </citation>
    <scope>NUCLEOTIDE SEQUENCE</scope>
    <source>
        <strain evidence="1">TRIP AH-1</strain>
    </source>
</reference>
<dbReference type="EMBL" id="OJIN01000146">
    <property type="protein sequence ID" value="SPD74340.1"/>
    <property type="molecule type" value="Genomic_DNA"/>
</dbReference>
<accession>A0A445MXW8</accession>
<organism evidence="1">
    <name type="scientific">uncultured Desulfobacterium sp</name>
    <dbReference type="NCBI Taxonomy" id="201089"/>
    <lineage>
        <taxon>Bacteria</taxon>
        <taxon>Pseudomonadati</taxon>
        <taxon>Thermodesulfobacteriota</taxon>
        <taxon>Desulfobacteria</taxon>
        <taxon>Desulfobacterales</taxon>
        <taxon>Desulfobacteriaceae</taxon>
        <taxon>Desulfobacterium</taxon>
        <taxon>environmental samples</taxon>
    </lineage>
</organism>
<dbReference type="AlphaFoldDB" id="A0A445MXW8"/>
<name>A0A445MXW8_9BACT</name>
<gene>
    <name evidence="1" type="ORF">PITCH_A230026</name>
</gene>
<proteinExistence type="predicted"/>